<dbReference type="PROSITE" id="PS51257">
    <property type="entry name" value="PROKAR_LIPOPROTEIN"/>
    <property type="match status" value="1"/>
</dbReference>
<dbReference type="EMBL" id="JACVEL010000002">
    <property type="protein sequence ID" value="MBC9811724.1"/>
    <property type="molecule type" value="Genomic_DNA"/>
</dbReference>
<protein>
    <submittedName>
        <fullName evidence="1">Uncharacterized protein</fullName>
    </submittedName>
</protein>
<keyword evidence="2" id="KW-1185">Reference proteome</keyword>
<sequence>MKKNTFLPFIIVFVAGCSGEPTTPIAEKTVNDQFAEQLPDSTNVIPYSVHTDIAAVKKITPSHLSIGQLKKRLKPGTQVFTWSAETDTLITCKKGTVVYLPKGCLQLNGNLSSVQIEVQEYYSFSDFLSEELSTISGNRLLETGGMVYVSVQQDGQSVGLKKGGQYALYFPKKAENVSDSMQTFYGSRNEAGIVTWRLKTKAWGAKEPGIAVQGTYTQQKGATVNFNQNKLEEMRIAFNEKAMDQIEEAELNYYVLNVSSFGWVNCDRFWNVKEQLIDYVVSVDGTSDMNINIIFKDIRSILPAVKQNGKYVFKNVPVNSRVKLVGISYDGKQPALSVAHTTITQQGYQLDGFRSFTLQELKKALNSL</sequence>
<dbReference type="RefSeq" id="WP_163490838.1">
    <property type="nucleotide sequence ID" value="NZ_JACVEL010000002.1"/>
</dbReference>
<dbReference type="Proteomes" id="UP000652681">
    <property type="component" value="Unassembled WGS sequence"/>
</dbReference>
<proteinExistence type="predicted"/>
<evidence type="ECO:0000313" key="2">
    <source>
        <dbReference type="Proteomes" id="UP000652681"/>
    </source>
</evidence>
<organism evidence="1 2">
    <name type="scientific">Taishania pollutisoli</name>
    <dbReference type="NCBI Taxonomy" id="2766479"/>
    <lineage>
        <taxon>Bacteria</taxon>
        <taxon>Pseudomonadati</taxon>
        <taxon>Bacteroidota</taxon>
        <taxon>Flavobacteriia</taxon>
        <taxon>Flavobacteriales</taxon>
        <taxon>Crocinitomicaceae</taxon>
        <taxon>Taishania</taxon>
    </lineage>
</organism>
<accession>A0A8J6TSU1</accession>
<comment type="caution">
    <text evidence="1">The sequence shown here is derived from an EMBL/GenBank/DDBJ whole genome shotgun (WGS) entry which is preliminary data.</text>
</comment>
<name>A0A8J6TSU1_9FLAO</name>
<gene>
    <name evidence="1" type="ORF">H9Y05_04465</name>
</gene>
<dbReference type="AlphaFoldDB" id="A0A8J6TSU1"/>
<evidence type="ECO:0000313" key="1">
    <source>
        <dbReference type="EMBL" id="MBC9811724.1"/>
    </source>
</evidence>
<reference evidence="1" key="1">
    <citation type="submission" date="2020-09" db="EMBL/GenBank/DDBJ databases">
        <title>Taishania pollutisoli gen. nov., sp. nov., Isolated from Tetrabromobisphenol A-Contaminated Soil.</title>
        <authorList>
            <person name="Chen Q."/>
        </authorList>
    </citation>
    <scope>NUCLEOTIDE SEQUENCE</scope>
    <source>
        <strain evidence="1">CZZ-1</strain>
    </source>
</reference>